<organism evidence="10">
    <name type="scientific">Cacopsylla melanoneura</name>
    <dbReference type="NCBI Taxonomy" id="428564"/>
    <lineage>
        <taxon>Eukaryota</taxon>
        <taxon>Metazoa</taxon>
        <taxon>Ecdysozoa</taxon>
        <taxon>Arthropoda</taxon>
        <taxon>Hexapoda</taxon>
        <taxon>Insecta</taxon>
        <taxon>Pterygota</taxon>
        <taxon>Neoptera</taxon>
        <taxon>Paraneoptera</taxon>
        <taxon>Hemiptera</taxon>
        <taxon>Sternorrhyncha</taxon>
        <taxon>Psylloidea</taxon>
        <taxon>Psyllidae</taxon>
        <taxon>Psyllinae</taxon>
        <taxon>Cacopsylla</taxon>
    </lineage>
</organism>
<dbReference type="InterPro" id="IPR056564">
    <property type="entry name" value="Ig-like_KY"/>
</dbReference>
<keyword evidence="3 7" id="KW-0479">Metal-binding</keyword>
<evidence type="ECO:0000256" key="1">
    <source>
        <dbReference type="ARBA" id="ARBA00004496"/>
    </source>
</evidence>
<dbReference type="AlphaFoldDB" id="A0A8D9EVD8"/>
<evidence type="ECO:0000256" key="6">
    <source>
        <dbReference type="ARBA" id="ARBA00061626"/>
    </source>
</evidence>
<keyword evidence="4 7" id="KW-0862">Zinc</keyword>
<evidence type="ECO:0000256" key="3">
    <source>
        <dbReference type="ARBA" id="ARBA00022723"/>
    </source>
</evidence>
<comment type="subcellular location">
    <subcellularLocation>
        <location evidence="1">Cytoplasm</location>
    </subcellularLocation>
</comment>
<proteinExistence type="inferred from homology"/>
<evidence type="ECO:0000313" key="10">
    <source>
        <dbReference type="EMBL" id="CAG6767351.1"/>
    </source>
</evidence>
<feature type="region of interest" description="Disordered" evidence="8">
    <location>
        <begin position="147"/>
        <end position="180"/>
    </location>
</feature>
<sequence length="885" mass="100360">MAYFGLSSGAGPPPPTSPVSHSFSKLYRSSNLYESVCLRCCQTVYQVDRIGPLKDFTFYHYGCFKCIVCGTKLTLKTYFNNQHDSEDKQVYCSSHVPKMGPGHLDNSTVGIKTALNVPKSNNIINEQIRPGGRGTFDAEALNIRPLLSSGPPPSILPHHRSPSPHPPSSSPIPPDGYQYGRFDASALHIAHPLRATELQRKYVRPGGPVAEKPIECYLDKDEQTRLEMKHRQEEDNLYRIFAKQREEEDKRIKEEFRDEWEKELERLTSRFERELQTKRKRPEDQKVLTLKLQQERENLEKNMTLRRDKKKDALTRQLLEHERAATAALVEKQSSEMLDLIHEARSEYLLSEAPHLYVEDYDSELLLPYPSHAPSPSPPTVSKYQLYGDPAEFVHVDEIAISVAQEDQHTFTDLVRQLAGRHATSDIEKARTLFRWITVKNLNTMSFDDNMSGDTPMGLLRGIKHGTESYHVLFKRLCSYAGLHCVVIKGYSKSAGYQPGVKFEDNRFRNSWNAVYVAGAWRFVQCNWGARHLVNAKEAPGQKKGDHASSGGGGGVGGGGKGKSDSLRYEYDDHYFLTDPREFIYEFFPLQSEWQLLRTSISLRDFEELPFVRSLFFRYGLYFPDTNTKAVMYTDQTGAATVRIAMPVNMQSSLIFHYNLKLYDGDGDMFDSVSLKRFVMQSVVDNVVSFRVHAPAAAEFLLDIFANSVTPREYLTGEPMKFKSVCKFKIVCSELHTVMVPLPDCASGEWGPVKATRLFGLVPITHPDALIFAGKDLEIQFRMSKPLTDFMSTLHKNGADEKKLSKCVTHRIIDEDIVSFVINFPEEGQYGFDVYTREISAPSLGGASEHRPHSPNIRAPPSSGRNNKCLLTHCCKYLINSSKRN</sequence>
<reference evidence="10" key="1">
    <citation type="submission" date="2021-05" db="EMBL/GenBank/DDBJ databases">
        <authorList>
            <person name="Alioto T."/>
            <person name="Alioto T."/>
            <person name="Gomez Garrido J."/>
        </authorList>
    </citation>
    <scope>NUCLEOTIDE SEQUENCE</scope>
</reference>
<dbReference type="GO" id="GO:0046872">
    <property type="term" value="F:metal ion binding"/>
    <property type="evidence" value="ECO:0007669"/>
    <property type="project" value="UniProtKB-KW"/>
</dbReference>
<dbReference type="Pfam" id="PF23265">
    <property type="entry name" value="Ig-like_KY"/>
    <property type="match status" value="2"/>
</dbReference>
<dbReference type="SMART" id="SM00132">
    <property type="entry name" value="LIM"/>
    <property type="match status" value="1"/>
</dbReference>
<keyword evidence="2" id="KW-0963">Cytoplasm</keyword>
<evidence type="ECO:0000256" key="4">
    <source>
        <dbReference type="ARBA" id="ARBA00022833"/>
    </source>
</evidence>
<comment type="similarity">
    <text evidence="6">Belongs to the transglutaminase-like superfamily.</text>
</comment>
<evidence type="ECO:0000256" key="5">
    <source>
        <dbReference type="ARBA" id="ARBA00023038"/>
    </source>
</evidence>
<dbReference type="EMBL" id="HBUF01573156">
    <property type="protein sequence ID" value="CAG6767347.1"/>
    <property type="molecule type" value="Transcribed_RNA"/>
</dbReference>
<dbReference type="EMBL" id="HBUF01573157">
    <property type="protein sequence ID" value="CAG6767349.1"/>
    <property type="molecule type" value="Transcribed_RNA"/>
</dbReference>
<dbReference type="InterPro" id="IPR001781">
    <property type="entry name" value="Znf_LIM"/>
</dbReference>
<feature type="compositionally biased region" description="Pro residues" evidence="8">
    <location>
        <begin position="163"/>
        <end position="174"/>
    </location>
</feature>
<dbReference type="Gene3D" id="2.10.110.10">
    <property type="entry name" value="Cysteine Rich Protein"/>
    <property type="match status" value="1"/>
</dbReference>
<feature type="region of interest" description="Disordered" evidence="8">
    <location>
        <begin position="539"/>
        <end position="563"/>
    </location>
</feature>
<dbReference type="EMBL" id="HBUF01573158">
    <property type="protein sequence ID" value="CAG6767351.1"/>
    <property type="molecule type" value="Transcribed_RNA"/>
</dbReference>
<dbReference type="EMBL" id="HBUF01573155">
    <property type="protein sequence ID" value="CAG6767345.1"/>
    <property type="molecule type" value="Transcribed_RNA"/>
</dbReference>
<protein>
    <submittedName>
        <fullName evidence="10">Kyphoscoliosis peptidase</fullName>
    </submittedName>
</protein>
<evidence type="ECO:0000256" key="2">
    <source>
        <dbReference type="ARBA" id="ARBA00022490"/>
    </source>
</evidence>
<evidence type="ECO:0000256" key="8">
    <source>
        <dbReference type="SAM" id="MobiDB-lite"/>
    </source>
</evidence>
<keyword evidence="5 7" id="KW-0440">LIM domain</keyword>
<name>A0A8D9EVD8_9HEMI</name>
<dbReference type="PROSITE" id="PS00478">
    <property type="entry name" value="LIM_DOMAIN_1"/>
    <property type="match status" value="1"/>
</dbReference>
<dbReference type="PROSITE" id="PS50023">
    <property type="entry name" value="LIM_DOMAIN_2"/>
    <property type="match status" value="1"/>
</dbReference>
<dbReference type="FunFam" id="2.10.110.10:FF:000108">
    <property type="entry name" value="LIM domain containing protein"/>
    <property type="match status" value="1"/>
</dbReference>
<dbReference type="InterPro" id="IPR002931">
    <property type="entry name" value="Transglutaminase-like"/>
</dbReference>
<evidence type="ECO:0000259" key="9">
    <source>
        <dbReference type="PROSITE" id="PS50023"/>
    </source>
</evidence>
<dbReference type="PANTHER" id="PTHR47020:SF1">
    <property type="entry name" value="HILLARIN"/>
    <property type="match status" value="1"/>
</dbReference>
<dbReference type="PANTHER" id="PTHR47020">
    <property type="entry name" value="HILLARIN"/>
    <property type="match status" value="1"/>
</dbReference>
<feature type="compositionally biased region" description="Gly residues" evidence="8">
    <location>
        <begin position="550"/>
        <end position="561"/>
    </location>
</feature>
<feature type="region of interest" description="Disordered" evidence="8">
    <location>
        <begin position="843"/>
        <end position="864"/>
    </location>
</feature>
<dbReference type="CDD" id="cd09443">
    <property type="entry name" value="LIM_Ltd-1"/>
    <property type="match status" value="1"/>
</dbReference>
<feature type="domain" description="LIM zinc-binding" evidence="9">
    <location>
        <begin position="35"/>
        <end position="102"/>
    </location>
</feature>
<dbReference type="InterPro" id="IPR053041">
    <property type="entry name" value="Transglut-like_Superfamily_Mod"/>
</dbReference>
<dbReference type="GO" id="GO:0005737">
    <property type="term" value="C:cytoplasm"/>
    <property type="evidence" value="ECO:0007669"/>
    <property type="project" value="UniProtKB-SubCell"/>
</dbReference>
<evidence type="ECO:0000256" key="7">
    <source>
        <dbReference type="PROSITE-ProRule" id="PRU00125"/>
    </source>
</evidence>
<accession>A0A8D9EVD8</accession>
<dbReference type="SMART" id="SM00460">
    <property type="entry name" value="TGc"/>
    <property type="match status" value="1"/>
</dbReference>